<proteinExistence type="predicted"/>
<protein>
    <recommendedName>
        <fullName evidence="4">Stage III sporulation protein AH</fullName>
    </recommendedName>
</protein>
<name>A0A1E5L6B5_9FIRM</name>
<keyword evidence="1" id="KW-0472">Membrane</keyword>
<keyword evidence="1" id="KW-1133">Transmembrane helix</keyword>
<sequence length="187" mass="21357">MSFFVLKKEKMFISALMVLTLMVLGYYVQGNLTQPVDVVPTEATADKDKAKDENNKEEKKDGQVILYNSQDDAFIEYRLSRDYERAQLLDELRVVMAGVNVSPEEVAKAKSLYDQVIDVANIEDELEEKIMELGYEDCVYLQVGERAQVILRAEKISTEQYLQIIDTIGEFTGLSHDNIEVSYIKPN</sequence>
<evidence type="ECO:0000256" key="1">
    <source>
        <dbReference type="SAM" id="Phobius"/>
    </source>
</evidence>
<evidence type="ECO:0008006" key="4">
    <source>
        <dbReference type="Google" id="ProtNLM"/>
    </source>
</evidence>
<dbReference type="Pfam" id="PF12685">
    <property type="entry name" value="SpoIIIAH"/>
    <property type="match status" value="1"/>
</dbReference>
<dbReference type="AlphaFoldDB" id="A0A1E5L6B5"/>
<dbReference type="InterPro" id="IPR038503">
    <property type="entry name" value="SpoIIIAH_sf"/>
</dbReference>
<keyword evidence="3" id="KW-1185">Reference proteome</keyword>
<dbReference type="Gene3D" id="1.10.287.4300">
    <property type="entry name" value="Stage III sporulation protein AH-like"/>
    <property type="match status" value="1"/>
</dbReference>
<evidence type="ECO:0000313" key="3">
    <source>
        <dbReference type="Proteomes" id="UP000095255"/>
    </source>
</evidence>
<accession>A0A1E5L6B5</accession>
<dbReference type="OrthoDB" id="2939102at2"/>
<dbReference type="InterPro" id="IPR024232">
    <property type="entry name" value="SpoIIIAH"/>
</dbReference>
<dbReference type="RefSeq" id="WP_069701740.1">
    <property type="nucleotide sequence ID" value="NZ_MJAT01000012.1"/>
</dbReference>
<evidence type="ECO:0000313" key="2">
    <source>
        <dbReference type="EMBL" id="OEH85656.1"/>
    </source>
</evidence>
<dbReference type="STRING" id="1390249.BHU72_02335"/>
<reference evidence="2 3" key="1">
    <citation type="submission" date="2016-09" db="EMBL/GenBank/DDBJ databases">
        <title>Desulfuribacillus arsenicus sp. nov., an obligately anaerobic, dissimilatory arsenic- and antimonate-reducing bacterium isolated from anoxic sediments.</title>
        <authorList>
            <person name="Abin C.A."/>
            <person name="Hollibaugh J.T."/>
        </authorList>
    </citation>
    <scope>NUCLEOTIDE SEQUENCE [LARGE SCALE GENOMIC DNA]</scope>
    <source>
        <strain evidence="2 3">MLFW-2</strain>
    </source>
</reference>
<feature type="transmembrane region" description="Helical" evidence="1">
    <location>
        <begin position="12"/>
        <end position="28"/>
    </location>
</feature>
<dbReference type="EMBL" id="MJAT01000012">
    <property type="protein sequence ID" value="OEH85656.1"/>
    <property type="molecule type" value="Genomic_DNA"/>
</dbReference>
<gene>
    <name evidence="2" type="ORF">BHU72_02335</name>
</gene>
<comment type="caution">
    <text evidence="2">The sequence shown here is derived from an EMBL/GenBank/DDBJ whole genome shotgun (WGS) entry which is preliminary data.</text>
</comment>
<organism evidence="2 3">
    <name type="scientific">Desulfuribacillus stibiiarsenatis</name>
    <dbReference type="NCBI Taxonomy" id="1390249"/>
    <lineage>
        <taxon>Bacteria</taxon>
        <taxon>Bacillati</taxon>
        <taxon>Bacillota</taxon>
        <taxon>Desulfuribacillia</taxon>
        <taxon>Desulfuribacillales</taxon>
        <taxon>Desulfuribacillaceae</taxon>
        <taxon>Desulfuribacillus</taxon>
    </lineage>
</organism>
<keyword evidence="1" id="KW-0812">Transmembrane</keyword>
<dbReference type="Proteomes" id="UP000095255">
    <property type="component" value="Unassembled WGS sequence"/>
</dbReference>